<evidence type="ECO:0000313" key="3">
    <source>
        <dbReference type="EMBL" id="GEA81645.1"/>
    </source>
</evidence>
<organism evidence="3 4">
    <name type="scientific">Cellulomonas uda</name>
    <dbReference type="NCBI Taxonomy" id="1714"/>
    <lineage>
        <taxon>Bacteria</taxon>
        <taxon>Bacillati</taxon>
        <taxon>Actinomycetota</taxon>
        <taxon>Actinomycetes</taxon>
        <taxon>Micrococcales</taxon>
        <taxon>Cellulomonadaceae</taxon>
        <taxon>Cellulomonas</taxon>
    </lineage>
</organism>
<feature type="domain" description="DUF8094" evidence="2">
    <location>
        <begin position="47"/>
        <end position="336"/>
    </location>
</feature>
<name>A0A4Y3KF29_CELUD</name>
<dbReference type="EMBL" id="BJLP01000034">
    <property type="protein sequence ID" value="GEA81645.1"/>
    <property type="molecule type" value="Genomic_DNA"/>
</dbReference>
<dbReference type="Pfam" id="PF26366">
    <property type="entry name" value="DUF8094"/>
    <property type="match status" value="1"/>
</dbReference>
<dbReference type="Proteomes" id="UP000315842">
    <property type="component" value="Unassembled WGS sequence"/>
</dbReference>
<dbReference type="InterPro" id="IPR058407">
    <property type="entry name" value="DUF8094"/>
</dbReference>
<comment type="caution">
    <text evidence="3">The sequence shown here is derived from an EMBL/GenBank/DDBJ whole genome shotgun (WGS) entry which is preliminary data.</text>
</comment>
<gene>
    <name evidence="3" type="ORF">CUD01_20890</name>
</gene>
<dbReference type="AlphaFoldDB" id="A0A4Y3KF29"/>
<evidence type="ECO:0000313" key="4">
    <source>
        <dbReference type="Proteomes" id="UP000315842"/>
    </source>
</evidence>
<dbReference type="RefSeq" id="WP_141320953.1">
    <property type="nucleotide sequence ID" value="NZ_BJLP01000034.1"/>
</dbReference>
<evidence type="ECO:0000259" key="2">
    <source>
        <dbReference type="Pfam" id="PF26366"/>
    </source>
</evidence>
<keyword evidence="4" id="KW-1185">Reference proteome</keyword>
<feature type="signal peptide" evidence="1">
    <location>
        <begin position="1"/>
        <end position="29"/>
    </location>
</feature>
<keyword evidence="1" id="KW-0732">Signal</keyword>
<evidence type="ECO:0000256" key="1">
    <source>
        <dbReference type="SAM" id="SignalP"/>
    </source>
</evidence>
<feature type="chain" id="PRO_5021224906" description="DUF8094 domain-containing protein" evidence="1">
    <location>
        <begin position="30"/>
        <end position="338"/>
    </location>
</feature>
<sequence>MTARRTSAPRRLVGVTAMATLALLVGACAPELPQPAAPAAPAVAPAALSVPQSERVLSALGDVLSTADEKLDAAALKPRVEGPALSMRTAEYVRASATDGAKQPTSLPTSALAMVVPQTTAWSRTQLVVTEQPEDLQAQRILVLRQDAPRAVYKLWGWARLMPGAQMPATAPADEGSEELAADDDSLTMTPAEALERFMDVTANADASEYAEQFADSPLVDEMAKVRAQDRSSMGKVGEAATSYAVDPVPVASLRTVDGGAIVTGSFTAVARMTITGEGSSLPLSDPFYAALAGTSTATKEFKRTYTGVVVLYVPPSGSDAQVRVLAGELVVTAATAS</sequence>
<reference evidence="3 4" key="1">
    <citation type="submission" date="2019-06" db="EMBL/GenBank/DDBJ databases">
        <title>Whole genome shotgun sequence of Cellulomonas uda NBRC 3747.</title>
        <authorList>
            <person name="Hosoyama A."/>
            <person name="Uohara A."/>
            <person name="Ohji S."/>
            <person name="Ichikawa N."/>
        </authorList>
    </citation>
    <scope>NUCLEOTIDE SEQUENCE [LARGE SCALE GENOMIC DNA]</scope>
    <source>
        <strain evidence="3 4">NBRC 3747</strain>
    </source>
</reference>
<accession>A0A4Y3KF29</accession>
<proteinExistence type="predicted"/>
<protein>
    <recommendedName>
        <fullName evidence="2">DUF8094 domain-containing protein</fullName>
    </recommendedName>
</protein>
<dbReference type="PROSITE" id="PS51257">
    <property type="entry name" value="PROKAR_LIPOPROTEIN"/>
    <property type="match status" value="1"/>
</dbReference>